<proteinExistence type="predicted"/>
<name>A0AAU9JNZ2_9CILI</name>
<evidence type="ECO:0000256" key="1">
    <source>
        <dbReference type="SAM" id="Phobius"/>
    </source>
</evidence>
<organism evidence="2 3">
    <name type="scientific">Blepharisma stoltei</name>
    <dbReference type="NCBI Taxonomy" id="1481888"/>
    <lineage>
        <taxon>Eukaryota</taxon>
        <taxon>Sar</taxon>
        <taxon>Alveolata</taxon>
        <taxon>Ciliophora</taxon>
        <taxon>Postciliodesmatophora</taxon>
        <taxon>Heterotrichea</taxon>
        <taxon>Heterotrichida</taxon>
        <taxon>Blepharismidae</taxon>
        <taxon>Blepharisma</taxon>
    </lineage>
</organism>
<evidence type="ECO:0000313" key="2">
    <source>
        <dbReference type="EMBL" id="CAG9328016.1"/>
    </source>
</evidence>
<dbReference type="Proteomes" id="UP001162131">
    <property type="component" value="Unassembled WGS sequence"/>
</dbReference>
<gene>
    <name evidence="2" type="ORF">BSTOLATCC_MIC45478</name>
</gene>
<dbReference type="PANTHER" id="PTHR39299:SF1">
    <property type="entry name" value="TRANSMEMBRANE PROTEIN"/>
    <property type="match status" value="1"/>
</dbReference>
<feature type="transmembrane region" description="Helical" evidence="1">
    <location>
        <begin position="250"/>
        <end position="283"/>
    </location>
</feature>
<protein>
    <submittedName>
        <fullName evidence="2">Uncharacterized protein</fullName>
    </submittedName>
</protein>
<keyword evidence="1" id="KW-0472">Membrane</keyword>
<feature type="transmembrane region" description="Helical" evidence="1">
    <location>
        <begin position="42"/>
        <end position="61"/>
    </location>
</feature>
<keyword evidence="3" id="KW-1185">Reference proteome</keyword>
<accession>A0AAU9JNZ2</accession>
<keyword evidence="1" id="KW-1133">Transmembrane helix</keyword>
<feature type="transmembrane region" description="Helical" evidence="1">
    <location>
        <begin position="73"/>
        <end position="91"/>
    </location>
</feature>
<feature type="transmembrane region" description="Helical" evidence="1">
    <location>
        <begin position="153"/>
        <end position="173"/>
    </location>
</feature>
<dbReference type="EMBL" id="CAJZBQ010000045">
    <property type="protein sequence ID" value="CAG9328016.1"/>
    <property type="molecule type" value="Genomic_DNA"/>
</dbReference>
<feature type="transmembrane region" description="Helical" evidence="1">
    <location>
        <begin position="97"/>
        <end position="122"/>
    </location>
</feature>
<feature type="transmembrane region" description="Helical" evidence="1">
    <location>
        <begin position="12"/>
        <end position="36"/>
    </location>
</feature>
<feature type="transmembrane region" description="Helical" evidence="1">
    <location>
        <begin position="212"/>
        <end position="238"/>
    </location>
</feature>
<evidence type="ECO:0000313" key="3">
    <source>
        <dbReference type="Proteomes" id="UP001162131"/>
    </source>
</evidence>
<dbReference type="PANTHER" id="PTHR39299">
    <property type="entry name" value="TRANSMEMBRANE PROTEIN"/>
    <property type="match status" value="1"/>
</dbReference>
<dbReference type="AlphaFoldDB" id="A0AAU9JNZ2"/>
<comment type="caution">
    <text evidence="2">The sequence shown here is derived from an EMBL/GenBank/DDBJ whole genome shotgun (WGS) entry which is preliminary data.</text>
</comment>
<sequence>METWREKFENRITTIILSTLAVELLLLVVMIALIYNEMSAKYIFYVFSIVVLIASTIYFAWHSLIKENAFELIAFLIMSSILNFHGIYMAVLHGKPLLFTAISSLILSVCQLFYYFTFYFAYRKFGWRIVNAIKNTDAKVITAFKVYETFISVIKLDFLLYTLTVATFIYYIAVNWNSFILGGMVISLIFYAFMISYSILGVFGVTKENRCLLFSFLGLLPILAGVKLFLLVAIAAAPGKNIDRFILSQAIVIAIVDLIIACTMEVLGVICSQSFGLGLGAILRRNSEVLKTFI</sequence>
<reference evidence="2" key="1">
    <citation type="submission" date="2021-09" db="EMBL/GenBank/DDBJ databases">
        <authorList>
            <consortium name="AG Swart"/>
            <person name="Singh M."/>
            <person name="Singh A."/>
            <person name="Seah K."/>
            <person name="Emmerich C."/>
        </authorList>
    </citation>
    <scope>NUCLEOTIDE SEQUENCE</scope>
    <source>
        <strain evidence="2">ATCC30299</strain>
    </source>
</reference>
<feature type="transmembrane region" description="Helical" evidence="1">
    <location>
        <begin position="179"/>
        <end position="200"/>
    </location>
</feature>
<keyword evidence="1" id="KW-0812">Transmembrane</keyword>